<feature type="coiled-coil region" evidence="1">
    <location>
        <begin position="552"/>
        <end position="590"/>
    </location>
</feature>
<feature type="compositionally biased region" description="Acidic residues" evidence="2">
    <location>
        <begin position="763"/>
        <end position="826"/>
    </location>
</feature>
<organism evidence="5 6">
    <name type="scientific">Apodemus speciosus</name>
    <name type="common">Large Japanese field mouse</name>
    <dbReference type="NCBI Taxonomy" id="105296"/>
    <lineage>
        <taxon>Eukaryota</taxon>
        <taxon>Metazoa</taxon>
        <taxon>Chordata</taxon>
        <taxon>Craniata</taxon>
        <taxon>Vertebrata</taxon>
        <taxon>Euteleostomi</taxon>
        <taxon>Mammalia</taxon>
        <taxon>Eutheria</taxon>
        <taxon>Euarchontoglires</taxon>
        <taxon>Glires</taxon>
        <taxon>Rodentia</taxon>
        <taxon>Myomorpha</taxon>
        <taxon>Muroidea</taxon>
        <taxon>Muridae</taxon>
        <taxon>Murinae</taxon>
        <taxon>Apodemus</taxon>
    </lineage>
</organism>
<protein>
    <submittedName>
        <fullName evidence="5">Coiled-coil domain-containing 180</fullName>
    </submittedName>
</protein>
<dbReference type="InterPro" id="IPR028089">
    <property type="entry name" value="DUF4455"/>
</dbReference>
<keyword evidence="1" id="KW-0175">Coiled coil</keyword>
<feature type="compositionally biased region" description="Basic and acidic residues" evidence="2">
    <location>
        <begin position="723"/>
        <end position="734"/>
    </location>
</feature>
<dbReference type="PANTHER" id="PTHR21444:SF14">
    <property type="entry name" value="COILED-COIL DOMAIN-CONTAINING PROTEIN 180"/>
    <property type="match status" value="1"/>
</dbReference>
<evidence type="ECO:0000256" key="1">
    <source>
        <dbReference type="SAM" id="Coils"/>
    </source>
</evidence>
<feature type="domain" description="DUF4455" evidence="3">
    <location>
        <begin position="128"/>
        <end position="433"/>
    </location>
</feature>
<dbReference type="PANTHER" id="PTHR21444">
    <property type="entry name" value="COILED-COIL DOMAIN-CONTAINING PROTEIN 180"/>
    <property type="match status" value="1"/>
</dbReference>
<proteinExistence type="predicted"/>
<keyword evidence="6" id="KW-1185">Reference proteome</keyword>
<feature type="domain" description="DUF4456" evidence="4">
    <location>
        <begin position="1390"/>
        <end position="1593"/>
    </location>
</feature>
<sequence length="1710" mass="200448">MSPVGKVSQVQNGKVYQQIFQAQVQLVQSLAATRKRAAEHAEIPKNVKTPMMKKVPLPEGETMTPRQRKWVRSLPNDWVTENPVLYRENEEARKERERLTEDMIASQEVQGLMDNIVPERVSDLQAQEEYKKRKYRHALACFQEELEQIGMEMEPLILQKGDLLLKKISKSDEDVDKLFKKVEMEQDLENYTIETLLELWEKVAERFMQQKQEIKELDEELLALEVSRADKLKEVLKRYVGIIEKTSYVLQPDVYRLIDKEAMAMNQALLGNRRAIAQLLVNLTEATLHSRSLTTATAGRGWRTPGRLSRRRPCYRASGEFMASEDIQEPPEVKKELEEMQKNQEALQRVRLDHICTICDLLPPNYNKNQLSDWYDSLTSLNKQLGLLAHCSRDCVATRLETDTYHMDCMSLVHFLYEKIWQQCLSRVQECKALDLAKDGGHILRGHRKASFIDSADPGSSPTIVSGLACLQQQLLDWRAFSEAEAESLVNPTFFLMVGEFQSKVEKQLELLDNSFEALARETERQSSDLFRYFQEAVRLWEGHQSILLAQELELEKRIEQHRQKHNQENQNQETSLDKLLDQMRQQSQEESLKAHMEKARTFLKNMKSRYECFHILLTKEVMEYPGLVLKELNCYSFTLSRHFFIREIFEQELESHEALFMKKIRKLKKKQREGVGIHRDEESTEQDLGSEKPTEGTKGEGSEESEPSTAGEALSQQNKSPQSDKTDEPKEESSQGAEEMPGMRETPSEASQDLETLKAQEEREEIEEEEEEEEEIKMEREEEEIREEREEEEIKEERVEEEEREEEVEEEEIREDEEDEDEDMNEDELEYYQEAYFMDQAEGMEESVEEIPYEEMEFFTTASGNTYFAFLSVEDEQQIHSRPHSRHAVLFQDSFSTKYIEQVAIPQKLILQVKKGLRAGFFEHLEKWFDQCALNARIVVAAKVDELDSELELRLHLHKPRLEQVEKDIHNVRAAELLLHQERLDSHCAGVIETLKKERLMFCQFQEEQALRSRNFRRKIYDMEHIFLNATKSQKLVSLTNTLHRELLSYVDVIQVSLRSFRQYLEESLGKLRYTNIDFVKHCRLFSEGGNFSPEEIETLCHRLEKEATRIEFVESLIMIHMEKMETEYLDQANDVINKFESKFHNLSSDLIFVEKIQRLMTNLQVNIKCQVFLGIVFHHGPTQDCEKHPYPGYYLCPQGGKEMVTTDDLLAFVRTWKEKLSQRIKYLNCSLEMVSITQEVFTDTILTDTEMESDIHMSAEALEEDAKVGLVTPESFAQPTRMGRPMIEDPAVDVVRRILQISQAKSTYPCDKDRSQTALKRHRYRADKALKKALASSSVTSAGSMTRHPKYIRADKKYQVLGEKPSSQAEDFKGIILNLLWESNEHLLVVVEDFYRKEKRPVTRPECMYENFDQCADHISKKILEYLHQTDEYHNSCLLELRAQVRRFEELLPQVCWLVTENYKEQHWSKFCTSMKEVREQFEQQQKKLEKEKDENAQKLHPNLGHPTYSNQMESLQIMEELRQQELNRMIHTNQEKMEEFAKKYARFFIANLASFTERFLIQLDEVVTIDDIQVPRTEPQKQKVSILIRRKLAMLSLEEESEKPLIERGSRKWPGIKPNEITIQNKILTRRTPSITTNKTTLGHLAAVEARDAVYLKYLALFDKELKGIQDDFKTLLLESQRWKESWKRSLTTIQTLYSTRPPTYLK</sequence>
<dbReference type="Pfam" id="PF14644">
    <property type="entry name" value="DUF4456"/>
    <property type="match status" value="1"/>
</dbReference>
<evidence type="ECO:0000313" key="5">
    <source>
        <dbReference type="EMBL" id="GAB1288475.1"/>
    </source>
</evidence>
<dbReference type="EMBL" id="BAAFST010000004">
    <property type="protein sequence ID" value="GAB1288475.1"/>
    <property type="molecule type" value="Genomic_DNA"/>
</dbReference>
<feature type="coiled-coil region" evidence="1">
    <location>
        <begin position="82"/>
        <end position="109"/>
    </location>
</feature>
<feature type="coiled-coil region" evidence="1">
    <location>
        <begin position="197"/>
        <end position="234"/>
    </location>
</feature>
<feature type="compositionally biased region" description="Basic and acidic residues" evidence="2">
    <location>
        <begin position="1487"/>
        <end position="1500"/>
    </location>
</feature>
<evidence type="ECO:0000313" key="6">
    <source>
        <dbReference type="Proteomes" id="UP001623349"/>
    </source>
</evidence>
<gene>
    <name evidence="5" type="ORF">APTSU1_000370500</name>
</gene>
<evidence type="ECO:0000259" key="3">
    <source>
        <dbReference type="Pfam" id="PF14643"/>
    </source>
</evidence>
<name>A0ABQ0EN50_APOSI</name>
<feature type="compositionally biased region" description="Basic and acidic residues" evidence="2">
    <location>
        <begin position="690"/>
        <end position="702"/>
    </location>
</feature>
<feature type="region of interest" description="Disordered" evidence="2">
    <location>
        <begin position="671"/>
        <end position="826"/>
    </location>
</feature>
<feature type="compositionally biased region" description="Basic and acidic residues" evidence="2">
    <location>
        <begin position="673"/>
        <end position="682"/>
    </location>
</feature>
<dbReference type="Proteomes" id="UP001623349">
    <property type="component" value="Unassembled WGS sequence"/>
</dbReference>
<feature type="region of interest" description="Disordered" evidence="2">
    <location>
        <begin position="1487"/>
        <end position="1508"/>
    </location>
</feature>
<feature type="domain" description="DUF4455" evidence="3">
    <location>
        <begin position="469"/>
        <end position="653"/>
    </location>
</feature>
<dbReference type="InterPro" id="IPR027914">
    <property type="entry name" value="DUF4456"/>
</dbReference>
<accession>A0ABQ0EN50</accession>
<evidence type="ECO:0000259" key="4">
    <source>
        <dbReference type="Pfam" id="PF14644"/>
    </source>
</evidence>
<evidence type="ECO:0000256" key="2">
    <source>
        <dbReference type="SAM" id="MobiDB-lite"/>
    </source>
</evidence>
<dbReference type="Pfam" id="PF14643">
    <property type="entry name" value="DUF4455"/>
    <property type="match status" value="2"/>
</dbReference>
<comment type="caution">
    <text evidence="5">The sequence shown here is derived from an EMBL/GenBank/DDBJ whole genome shotgun (WGS) entry which is preliminary data.</text>
</comment>
<reference evidence="5 6" key="1">
    <citation type="submission" date="2024-08" db="EMBL/GenBank/DDBJ databases">
        <title>The draft genome of Apodemus speciosus.</title>
        <authorList>
            <person name="Nabeshima K."/>
            <person name="Suzuki S."/>
            <person name="Onuma M."/>
        </authorList>
    </citation>
    <scope>NUCLEOTIDE SEQUENCE [LARGE SCALE GENOMIC DNA]</scope>
    <source>
        <strain evidence="5">IB14-021</strain>
    </source>
</reference>